<dbReference type="PROSITE" id="PS50016">
    <property type="entry name" value="ZF_PHD_2"/>
    <property type="match status" value="1"/>
</dbReference>
<dbReference type="CDD" id="cd19757">
    <property type="entry name" value="Bbox1"/>
    <property type="match status" value="1"/>
</dbReference>
<feature type="region of interest" description="Disordered" evidence="6">
    <location>
        <begin position="1155"/>
        <end position="1291"/>
    </location>
</feature>
<dbReference type="SMART" id="SM00719">
    <property type="entry name" value="Plus3"/>
    <property type="match status" value="1"/>
</dbReference>
<reference evidence="13" key="1">
    <citation type="journal article" date="2013" name="Nat. Genet.">
        <title>The Capsella rubella genome and the genomic consequences of rapid mating system evolution.</title>
        <authorList>
            <person name="Slotte T."/>
            <person name="Hazzouri K.M."/>
            <person name="Agren J.A."/>
            <person name="Koenig D."/>
            <person name="Maumus F."/>
            <person name="Guo Y.L."/>
            <person name="Steige K."/>
            <person name="Platts A.E."/>
            <person name="Escobar J.S."/>
            <person name="Newman L.K."/>
            <person name="Wang W."/>
            <person name="Mandakova T."/>
            <person name="Vello E."/>
            <person name="Smith L.M."/>
            <person name="Henz S.R."/>
            <person name="Steffen J."/>
            <person name="Takuno S."/>
            <person name="Brandvain Y."/>
            <person name="Coop G."/>
            <person name="Andolfatto P."/>
            <person name="Hu T.T."/>
            <person name="Blanchette M."/>
            <person name="Clark R.M."/>
            <person name="Quesneville H."/>
            <person name="Nordborg M."/>
            <person name="Gaut B.S."/>
            <person name="Lysak M.A."/>
            <person name="Jenkins J."/>
            <person name="Grimwood J."/>
            <person name="Chapman J."/>
            <person name="Prochnik S."/>
            <person name="Shu S."/>
            <person name="Rokhsar D."/>
            <person name="Schmutz J."/>
            <person name="Weigel D."/>
            <person name="Wright S.I."/>
        </authorList>
    </citation>
    <scope>NUCLEOTIDE SEQUENCE [LARGE SCALE GENOMIC DNA]</scope>
    <source>
        <strain evidence="13">cv. Monte Gargano</strain>
    </source>
</reference>
<feature type="compositionally biased region" description="Polar residues" evidence="6">
    <location>
        <begin position="1407"/>
        <end position="1455"/>
    </location>
</feature>
<dbReference type="SUPFAM" id="SSF47592">
    <property type="entry name" value="SWIB/MDM2 domain"/>
    <property type="match status" value="1"/>
</dbReference>
<feature type="compositionally biased region" description="Basic and acidic residues" evidence="6">
    <location>
        <begin position="458"/>
        <end position="498"/>
    </location>
</feature>
<evidence type="ECO:0000256" key="5">
    <source>
        <dbReference type="PROSITE-ProRule" id="PRU00723"/>
    </source>
</evidence>
<dbReference type="InterPro" id="IPR036885">
    <property type="entry name" value="SWIB_MDM2_dom_sf"/>
</dbReference>
<feature type="compositionally biased region" description="Acidic residues" evidence="6">
    <location>
        <begin position="548"/>
        <end position="559"/>
    </location>
</feature>
<feature type="compositionally biased region" description="Basic and acidic residues" evidence="6">
    <location>
        <begin position="941"/>
        <end position="956"/>
    </location>
</feature>
<dbReference type="Proteomes" id="UP000029121">
    <property type="component" value="Unassembled WGS sequence"/>
</dbReference>
<feature type="region of interest" description="Disordered" evidence="6">
    <location>
        <begin position="153"/>
        <end position="235"/>
    </location>
</feature>
<dbReference type="SUPFAM" id="SSF57903">
    <property type="entry name" value="FYVE/PHD zinc finger"/>
    <property type="match status" value="1"/>
</dbReference>
<dbReference type="Gene3D" id="3.30.1490.40">
    <property type="match status" value="1"/>
</dbReference>
<feature type="compositionally biased region" description="Acidic residues" evidence="6">
    <location>
        <begin position="599"/>
        <end position="609"/>
    </location>
</feature>
<keyword evidence="4" id="KW-0238">DNA-binding</keyword>
<dbReference type="SUPFAM" id="SSF159042">
    <property type="entry name" value="Plus3-like"/>
    <property type="match status" value="1"/>
</dbReference>
<evidence type="ECO:0000259" key="7">
    <source>
        <dbReference type="PROSITE" id="PS50016"/>
    </source>
</evidence>
<feature type="compositionally biased region" description="Basic and acidic residues" evidence="6">
    <location>
        <begin position="534"/>
        <end position="547"/>
    </location>
</feature>
<evidence type="ECO:0000313" key="13">
    <source>
        <dbReference type="Proteomes" id="UP000029121"/>
    </source>
</evidence>
<dbReference type="InterPro" id="IPR003169">
    <property type="entry name" value="GYF"/>
</dbReference>
<feature type="region of interest" description="Disordered" evidence="6">
    <location>
        <begin position="584"/>
        <end position="621"/>
    </location>
</feature>
<feature type="compositionally biased region" description="Basic and acidic residues" evidence="6">
    <location>
        <begin position="776"/>
        <end position="788"/>
    </location>
</feature>
<feature type="compositionally biased region" description="Basic and acidic residues" evidence="6">
    <location>
        <begin position="584"/>
        <end position="596"/>
    </location>
</feature>
<dbReference type="CDD" id="cd00072">
    <property type="entry name" value="GYF"/>
    <property type="match status" value="1"/>
</dbReference>
<evidence type="ECO:0000313" key="12">
    <source>
        <dbReference type="EMBL" id="EOA29715.1"/>
    </source>
</evidence>
<evidence type="ECO:0008006" key="14">
    <source>
        <dbReference type="Google" id="ProtNLM"/>
    </source>
</evidence>
<name>R0HWB1_9BRAS</name>
<dbReference type="Gene3D" id="3.30.40.10">
    <property type="entry name" value="Zinc/RING finger domain, C3HC4 (zinc finger)"/>
    <property type="match status" value="1"/>
</dbReference>
<dbReference type="PROSITE" id="PS51360">
    <property type="entry name" value="PLUS3"/>
    <property type="match status" value="1"/>
</dbReference>
<feature type="domain" description="PHD-type" evidence="7">
    <location>
        <begin position="636"/>
        <end position="702"/>
    </location>
</feature>
<dbReference type="SUPFAM" id="SSF55277">
    <property type="entry name" value="GYF domain"/>
    <property type="match status" value="1"/>
</dbReference>
<dbReference type="PROSITE" id="PS50103">
    <property type="entry name" value="ZF_C3H1"/>
    <property type="match status" value="1"/>
</dbReference>
<dbReference type="InterPro" id="IPR019787">
    <property type="entry name" value="Znf_PHD-finger"/>
</dbReference>
<feature type="domain" description="Plus3" evidence="10">
    <location>
        <begin position="981"/>
        <end position="1113"/>
    </location>
</feature>
<dbReference type="PANTHER" id="PTHR46695">
    <property type="entry name" value="ZINC FINGER CCCH DOMAIN-CONTAINING PROTEIN 44-RELATED"/>
    <property type="match status" value="1"/>
</dbReference>
<feature type="compositionally biased region" description="Basic and acidic residues" evidence="6">
    <location>
        <begin position="1155"/>
        <end position="1174"/>
    </location>
</feature>
<feature type="region of interest" description="Disordered" evidence="6">
    <location>
        <begin position="941"/>
        <end position="972"/>
    </location>
</feature>
<dbReference type="GO" id="GO:0003677">
    <property type="term" value="F:DNA binding"/>
    <property type="evidence" value="ECO:0007669"/>
    <property type="project" value="UniProtKB-KW"/>
</dbReference>
<dbReference type="InterPro" id="IPR004343">
    <property type="entry name" value="Plus-3_dom"/>
</dbReference>
<feature type="compositionally biased region" description="Low complexity" evidence="6">
    <location>
        <begin position="1690"/>
        <end position="1704"/>
    </location>
</feature>
<feature type="compositionally biased region" description="Polar residues" evidence="6">
    <location>
        <begin position="1558"/>
        <end position="1583"/>
    </location>
</feature>
<keyword evidence="2 5" id="KW-0863">Zinc-finger</keyword>
<feature type="domain" description="GYF" evidence="9">
    <location>
        <begin position="1329"/>
        <end position="1383"/>
    </location>
</feature>
<dbReference type="Gene3D" id="3.90.70.200">
    <property type="entry name" value="Plus-3 domain"/>
    <property type="match status" value="1"/>
</dbReference>
<dbReference type="OrthoDB" id="6415790at2759"/>
<feature type="compositionally biased region" description="Basic residues" evidence="6">
    <location>
        <begin position="957"/>
        <end position="972"/>
    </location>
</feature>
<dbReference type="CDD" id="cd15568">
    <property type="entry name" value="PHD5_NSD"/>
    <property type="match status" value="1"/>
</dbReference>
<feature type="region of interest" description="Disordered" evidence="6">
    <location>
        <begin position="1615"/>
        <end position="1778"/>
    </location>
</feature>
<dbReference type="Pfam" id="PF02213">
    <property type="entry name" value="GYF"/>
    <property type="match status" value="1"/>
</dbReference>
<dbReference type="PANTHER" id="PTHR46695:SF5">
    <property type="entry name" value="RNA POLYMERASE-ASSOCIATED PROTEIN RTF1 HOMOLOG"/>
    <property type="match status" value="1"/>
</dbReference>
<dbReference type="GO" id="GO:0008270">
    <property type="term" value="F:zinc ion binding"/>
    <property type="evidence" value="ECO:0007669"/>
    <property type="project" value="UniProtKB-KW"/>
</dbReference>
<dbReference type="eggNOG" id="KOG1946">
    <property type="taxonomic scope" value="Eukaryota"/>
</dbReference>
<evidence type="ECO:0000259" key="9">
    <source>
        <dbReference type="PROSITE" id="PS50829"/>
    </source>
</evidence>
<evidence type="ECO:0000256" key="2">
    <source>
        <dbReference type="ARBA" id="ARBA00022771"/>
    </source>
</evidence>
<feature type="compositionally biased region" description="Acidic residues" evidence="6">
    <location>
        <begin position="1175"/>
        <end position="1185"/>
    </location>
</feature>
<feature type="compositionally biased region" description="Basic and acidic residues" evidence="6">
    <location>
        <begin position="287"/>
        <end position="313"/>
    </location>
</feature>
<dbReference type="FunFam" id="3.30.40.10:FF:000303">
    <property type="entry name" value="Zinc finger CCCH domain-containing protein 19"/>
    <property type="match status" value="1"/>
</dbReference>
<feature type="compositionally biased region" description="Polar residues" evidence="6">
    <location>
        <begin position="1653"/>
        <end position="1680"/>
    </location>
</feature>
<feature type="compositionally biased region" description="Polar residues" evidence="6">
    <location>
        <begin position="20"/>
        <end position="30"/>
    </location>
</feature>
<feature type="region of interest" description="Disordered" evidence="6">
    <location>
        <begin position="282"/>
        <end position="313"/>
    </location>
</feature>
<dbReference type="Pfam" id="PF25980">
    <property type="entry name" value="NERD_plant"/>
    <property type="match status" value="1"/>
</dbReference>
<dbReference type="KEGG" id="crb:17893594"/>
<feature type="compositionally biased region" description="Low complexity" evidence="6">
    <location>
        <begin position="1714"/>
        <end position="1733"/>
    </location>
</feature>
<feature type="compositionally biased region" description="Polar residues" evidence="6">
    <location>
        <begin position="1217"/>
        <end position="1233"/>
    </location>
</feature>
<dbReference type="SMART" id="SM00249">
    <property type="entry name" value="PHD"/>
    <property type="match status" value="1"/>
</dbReference>
<feature type="compositionally biased region" description="Basic and acidic residues" evidence="6">
    <location>
        <begin position="168"/>
        <end position="177"/>
    </location>
</feature>
<dbReference type="CDD" id="cd10567">
    <property type="entry name" value="SWIB-MDM2_like"/>
    <property type="match status" value="1"/>
</dbReference>
<dbReference type="Pfam" id="PF03126">
    <property type="entry name" value="Plus-3"/>
    <property type="match status" value="1"/>
</dbReference>
<dbReference type="InterPro" id="IPR003121">
    <property type="entry name" value="SWIB_MDM2_domain"/>
</dbReference>
<evidence type="ECO:0000259" key="8">
    <source>
        <dbReference type="PROSITE" id="PS50103"/>
    </source>
</evidence>
<feature type="compositionally biased region" description="Basic and acidic residues" evidence="6">
    <location>
        <begin position="216"/>
        <end position="235"/>
    </location>
</feature>
<dbReference type="PROSITE" id="PS51925">
    <property type="entry name" value="SWIB_MDM2"/>
    <property type="match status" value="1"/>
</dbReference>
<feature type="compositionally biased region" description="Basic and acidic residues" evidence="6">
    <location>
        <begin position="509"/>
        <end position="527"/>
    </location>
</feature>
<dbReference type="InterPro" id="IPR019786">
    <property type="entry name" value="Zinc_finger_PHD-type_CS"/>
</dbReference>
<dbReference type="STRING" id="81985.R0HWB1"/>
<protein>
    <recommendedName>
        <fullName evidence="14">Zinc finger CCCH domain-containing protein 19-like</fullName>
    </recommendedName>
</protein>
<dbReference type="eggNOG" id="KOG1862">
    <property type="taxonomic scope" value="Eukaryota"/>
</dbReference>
<proteinExistence type="predicted"/>
<evidence type="ECO:0000259" key="10">
    <source>
        <dbReference type="PROSITE" id="PS51360"/>
    </source>
</evidence>
<dbReference type="FunFam" id="3.90.70.200:FF:000002">
    <property type="entry name" value="Zinc finger CCCH domain-containing protein 19"/>
    <property type="match status" value="1"/>
</dbReference>
<feature type="compositionally biased region" description="Polar residues" evidence="6">
    <location>
        <begin position="154"/>
        <end position="165"/>
    </location>
</feature>
<feature type="region of interest" description="Disordered" evidence="6">
    <location>
        <begin position="1526"/>
        <end position="1589"/>
    </location>
</feature>
<evidence type="ECO:0000259" key="11">
    <source>
        <dbReference type="PROSITE" id="PS51925"/>
    </source>
</evidence>
<gene>
    <name evidence="12" type="ORF">CARUB_v10012799mg</name>
</gene>
<keyword evidence="3 5" id="KW-0862">Zinc</keyword>
<keyword evidence="1 5" id="KW-0479">Metal-binding</keyword>
<dbReference type="Pfam" id="PF02201">
    <property type="entry name" value="SWIB"/>
    <property type="match status" value="1"/>
</dbReference>
<dbReference type="InterPro" id="IPR035445">
    <property type="entry name" value="GYF-like_dom_sf"/>
</dbReference>
<feature type="compositionally biased region" description="Polar residues" evidence="6">
    <location>
        <begin position="1463"/>
        <end position="1475"/>
    </location>
</feature>
<dbReference type="InterPro" id="IPR058668">
    <property type="entry name" value="NERD_dom"/>
</dbReference>
<dbReference type="PROSITE" id="PS01359">
    <property type="entry name" value="ZF_PHD_1"/>
    <property type="match status" value="1"/>
</dbReference>
<dbReference type="PROSITE" id="PS50829">
    <property type="entry name" value="GYF"/>
    <property type="match status" value="1"/>
</dbReference>
<organism evidence="12 13">
    <name type="scientific">Capsella rubella</name>
    <dbReference type="NCBI Taxonomy" id="81985"/>
    <lineage>
        <taxon>Eukaryota</taxon>
        <taxon>Viridiplantae</taxon>
        <taxon>Streptophyta</taxon>
        <taxon>Embryophyta</taxon>
        <taxon>Tracheophyta</taxon>
        <taxon>Spermatophyta</taxon>
        <taxon>Magnoliopsida</taxon>
        <taxon>eudicotyledons</taxon>
        <taxon>Gunneridae</taxon>
        <taxon>Pentapetalae</taxon>
        <taxon>rosids</taxon>
        <taxon>malvids</taxon>
        <taxon>Brassicales</taxon>
        <taxon>Brassicaceae</taxon>
        <taxon>Camelineae</taxon>
        <taxon>Capsella</taxon>
    </lineage>
</organism>
<evidence type="ECO:0000256" key="3">
    <source>
        <dbReference type="ARBA" id="ARBA00022833"/>
    </source>
</evidence>
<sequence length="1804" mass="196939">MDSDSARVSVESVKDDSECVNVSNEPNLTETCGDEGGGGDGVRDVNSSAAASELVPLESVSVDGNGEGVILNSVADDVVEGGTPVDVVVSSELSPVVTEVGGGGEKNAAFNVQEMDSVGGEASAVEAVPLKPSLVVGGGGEDEGAASMVKEENFSAQGSDSQANLSGDRLEENKEVAMEEEPPSHEVNVVDSQNAEEKREVGEQVVCEGMAGEESSQARESELGQNIESEKDKVDVMEEETTAQAASLVNDIEIPDDKEVACVAGFTEIPSEDKVLDDSVRNSGSEFVKEEPLKEELQIGERAKDLTDGDAKEGVDVTEDAMDIQVLKQSEEEEKLDGAAVSVIETNPREMDDVATEASEKIAVPVDISSAVVTQLAGETNEKATVMDDAKEDVEKDSEAGKLLDIHVPEAAEEVETDAMYGAGIEKEDGGVVGAGEAGQAVELEESREENQELSQELAKDETKISEVSEETETRIGDENQEKDNDMTDLAEDVKPHGDSAVADIEEGKEDHDNLRVTETTETHEETVTGLVDGTKKAEVSEETETRIEDEDQEKDDEMTDVAEGVETHGDSSIADIEEAKENHENITETQEERVMAEMSDEEPEEVDEENKSAGGKRKRGRNIKTVKGAVKKKEEDVCFMCFDGGDLVLCDRRGCPKAYHPSCVDRDEAFFQSKGKWNCGWHLCSKCEKTATYLCYTCMFSLCKGCAKDAVFFCIRGNKGLCETCMETVKLIERKEQEKEPAQLDFDDKTSWEYLFKDYWIDLKTQLSLSPEELDQAKSPRKGHESNASKQGTAGETDSVTDGGSDSDSTPKKRKTRSRSKSGSAEKILSPSDKNLSGDTMEWASKELLDVVMHMRRGDRSFLPQLEAQNLLLAYIKRYNLRDPRRKSQVICDSRLQNLFGKSHVGHFEMLNLLDSHFLIKEKNQADDIQGDIVDTEEANHMDVDENLDHPMKSGKDKKRKTRKKSVRKGRQSNLDDFAAVDMHNINLIYLRRSLVEDLLEDSTAFEDKVASAFVRLRISGNQKQDLYRLVQVVGTSKAPEPYKVGKKTTDFVLEILNLDKTEVVSIDIISNQDFTEDECKRLKQSIKCGLINRLTVGDIQEKAIALQEVRVKNLLEAEILRFSHLRDRASDMGRRKELRECVEKLQLLKSPEERQRRLEEIPEIHADPKMDPECESEDEDEKEEKEKEKQLRPRSSSFNRRVRDPISPRKVGFGSNESWTGTSNYSNTSANRELGRSYSGRGSTGRGDYLGSSDDMVSESMWTSGREREVQPSLSSEKPRSVSIPETTARSSRAIAPLELSPRIAPEILTAPPAIVPQPVSKSNESEKIWHYKDPSGKVQGPFSMAQLRKWNNTGYFPAKLEIWKAKESPLDSILLTDALAGLFHKQPQAVDNSYMKAQVAAYSGQSSQSEPNLGSTARTAPSTIEIPRNSQDTWSQGGSLPSPTPNQITTPTAKRRNFESRWSPTKPTSHSAIQSMNYPAAQPGQSQTSRIDIPVAVNSAGALQPQTYPIPTSDSINVSVNHSATLHSPTPAGGKQSWGSMQTDKFDSHGHGGSDTPSSQNSSMSYGTTTPSVLPSQSQPGFPPSDSWKVAIPSQPMAQTQAQASWGMNTVNNQNSGQAPANQNTSWGQGTVNPNMGWGGPAQAGMNVNWPGSSAPSNGQGIPNSSWGGPVQGQPQAYPNPGWGVTAVPQAQPQAQVQAPVSNTGSGGWIQPGQGMQSGNNNQNWGTQNQMVIPSGGSGGNQAGFWGNQQNQNGDSGYGWNRQSSGSGGQNNNNFKGQRVCKFFREDGYCRKGASCNYLHN</sequence>
<feature type="region of interest" description="Disordered" evidence="6">
    <location>
        <begin position="1"/>
        <end position="50"/>
    </location>
</feature>
<dbReference type="Gene3D" id="1.10.245.10">
    <property type="entry name" value="SWIB/MDM2 domain"/>
    <property type="match status" value="1"/>
</dbReference>
<feature type="compositionally biased region" description="Polar residues" evidence="6">
    <location>
        <begin position="1615"/>
        <end position="1637"/>
    </location>
</feature>
<feature type="region of interest" description="Disordered" evidence="6">
    <location>
        <begin position="428"/>
        <end position="559"/>
    </location>
</feature>
<dbReference type="InterPro" id="IPR013083">
    <property type="entry name" value="Znf_RING/FYVE/PHD"/>
</dbReference>
<accession>R0HWB1</accession>
<feature type="domain" description="C3H1-type" evidence="8">
    <location>
        <begin position="1778"/>
        <end position="1804"/>
    </location>
</feature>
<evidence type="ECO:0000256" key="1">
    <source>
        <dbReference type="ARBA" id="ARBA00022723"/>
    </source>
</evidence>
<evidence type="ECO:0000256" key="4">
    <source>
        <dbReference type="ARBA" id="ARBA00023125"/>
    </source>
</evidence>
<dbReference type="InterPro" id="IPR036128">
    <property type="entry name" value="Plus3-like_sf"/>
</dbReference>
<feature type="compositionally biased region" description="Low complexity" evidence="6">
    <location>
        <begin position="1762"/>
        <end position="1778"/>
    </location>
</feature>
<evidence type="ECO:0000256" key="6">
    <source>
        <dbReference type="SAM" id="MobiDB-lite"/>
    </source>
</evidence>
<dbReference type="eggNOG" id="KOG1081">
    <property type="taxonomic scope" value="Eukaryota"/>
</dbReference>
<feature type="region of interest" description="Disordered" evidence="6">
    <location>
        <begin position="1407"/>
        <end position="1475"/>
    </location>
</feature>
<feature type="compositionally biased region" description="Low complexity" evidence="6">
    <location>
        <begin position="796"/>
        <end position="809"/>
    </location>
</feature>
<dbReference type="Pfam" id="PF00642">
    <property type="entry name" value="zf-CCCH"/>
    <property type="match status" value="1"/>
</dbReference>
<dbReference type="InterPro" id="IPR001965">
    <property type="entry name" value="Znf_PHD"/>
</dbReference>
<keyword evidence="13" id="KW-1185">Reference proteome</keyword>
<feature type="region of interest" description="Disordered" evidence="6">
    <location>
        <begin position="773"/>
        <end position="839"/>
    </location>
</feature>
<dbReference type="SMART" id="SM00444">
    <property type="entry name" value="GYF"/>
    <property type="match status" value="1"/>
</dbReference>
<feature type="domain" description="DM2" evidence="11">
    <location>
        <begin position="838"/>
        <end position="921"/>
    </location>
</feature>
<dbReference type="InterPro" id="IPR011011">
    <property type="entry name" value="Znf_FYVE_PHD"/>
</dbReference>
<dbReference type="EMBL" id="KB870807">
    <property type="protein sequence ID" value="EOA29715.1"/>
    <property type="molecule type" value="Genomic_DNA"/>
</dbReference>
<dbReference type="InterPro" id="IPR000571">
    <property type="entry name" value="Znf_CCCH"/>
</dbReference>
<feature type="zinc finger region" description="C3H1-type" evidence="5">
    <location>
        <begin position="1778"/>
        <end position="1804"/>
    </location>
</feature>